<feature type="binding site" evidence="8">
    <location>
        <begin position="12"/>
        <end position="18"/>
    </location>
    <ligand>
        <name>GTP</name>
        <dbReference type="ChEBI" id="CHEBI:37565"/>
    </ligand>
</feature>
<evidence type="ECO:0000256" key="7">
    <source>
        <dbReference type="ARBA" id="ARBA00023134"/>
    </source>
</evidence>
<keyword evidence="5 8" id="KW-0658">Purine biosynthesis</keyword>
<dbReference type="InterPro" id="IPR001114">
    <property type="entry name" value="Adenylosuccinate_synthetase"/>
</dbReference>
<keyword evidence="2 8" id="KW-0436">Ligase</keyword>
<keyword evidence="4 8" id="KW-0547">Nucleotide-binding</keyword>
<dbReference type="Gene3D" id="3.90.170.10">
    <property type="entry name" value="Adenylosuccinate Synthetase, subunit A, domain 3"/>
    <property type="match status" value="1"/>
</dbReference>
<keyword evidence="12" id="KW-1185">Reference proteome</keyword>
<feature type="binding site" description="in other chain" evidence="8">
    <location>
        <position position="129"/>
    </location>
    <ligand>
        <name>IMP</name>
        <dbReference type="ChEBI" id="CHEBI:58053"/>
        <note>ligand shared between dimeric partners</note>
    </ligand>
</feature>
<name>A0AA96GEB5_9BACT</name>
<evidence type="ECO:0000256" key="5">
    <source>
        <dbReference type="ARBA" id="ARBA00022755"/>
    </source>
</evidence>
<comment type="function">
    <text evidence="8">Plays an important role in the de novo pathway of purine nucleotide biosynthesis. Catalyzes the first committed step in the biosynthesis of AMP from IMP.</text>
</comment>
<dbReference type="GO" id="GO:0005525">
    <property type="term" value="F:GTP binding"/>
    <property type="evidence" value="ECO:0007669"/>
    <property type="project" value="UniProtKB-UniRule"/>
</dbReference>
<keyword evidence="7 8" id="KW-0342">GTP-binding</keyword>
<feature type="binding site" evidence="8">
    <location>
        <begin position="299"/>
        <end position="305"/>
    </location>
    <ligand>
        <name>substrate</name>
    </ligand>
</feature>
<feature type="binding site" evidence="8">
    <location>
        <begin position="331"/>
        <end position="333"/>
    </location>
    <ligand>
        <name>GTP</name>
        <dbReference type="ChEBI" id="CHEBI:37565"/>
    </ligand>
</feature>
<feature type="binding site" evidence="8">
    <location>
        <position position="40"/>
    </location>
    <ligand>
        <name>Mg(2+)</name>
        <dbReference type="ChEBI" id="CHEBI:18420"/>
    </ligand>
</feature>
<dbReference type="NCBIfam" id="NF002223">
    <property type="entry name" value="PRK01117.1"/>
    <property type="match status" value="1"/>
</dbReference>
<comment type="catalytic activity">
    <reaction evidence="8 10">
        <text>IMP + L-aspartate + GTP = N(6)-(1,2-dicarboxyethyl)-AMP + GDP + phosphate + 2 H(+)</text>
        <dbReference type="Rhea" id="RHEA:15753"/>
        <dbReference type="ChEBI" id="CHEBI:15378"/>
        <dbReference type="ChEBI" id="CHEBI:29991"/>
        <dbReference type="ChEBI" id="CHEBI:37565"/>
        <dbReference type="ChEBI" id="CHEBI:43474"/>
        <dbReference type="ChEBI" id="CHEBI:57567"/>
        <dbReference type="ChEBI" id="CHEBI:58053"/>
        <dbReference type="ChEBI" id="CHEBI:58189"/>
        <dbReference type="EC" id="6.3.4.4"/>
    </reaction>
</comment>
<comment type="subcellular location">
    <subcellularLocation>
        <location evidence="8">Cytoplasm</location>
    </subcellularLocation>
</comment>
<dbReference type="AlphaFoldDB" id="A0AA96GEB5"/>
<dbReference type="Proteomes" id="UP001302719">
    <property type="component" value="Chromosome"/>
</dbReference>
<dbReference type="KEGG" id="nall:PP769_01315"/>
<dbReference type="SUPFAM" id="SSF52540">
    <property type="entry name" value="P-loop containing nucleoside triphosphate hydrolases"/>
    <property type="match status" value="1"/>
</dbReference>
<dbReference type="Gene3D" id="1.10.300.10">
    <property type="entry name" value="Adenylosuccinate Synthetase, subunit A, domain 2"/>
    <property type="match status" value="1"/>
</dbReference>
<dbReference type="FunFam" id="1.10.300.10:FF:000001">
    <property type="entry name" value="Adenylosuccinate synthetase"/>
    <property type="match status" value="1"/>
</dbReference>
<comment type="similarity">
    <text evidence="8 10">Belongs to the adenylosuccinate synthetase family.</text>
</comment>
<dbReference type="PANTHER" id="PTHR11846">
    <property type="entry name" value="ADENYLOSUCCINATE SYNTHETASE"/>
    <property type="match status" value="1"/>
</dbReference>
<keyword evidence="6 8" id="KW-0460">Magnesium</keyword>
<feature type="binding site" description="in other chain" evidence="8">
    <location>
        <begin position="38"/>
        <end position="41"/>
    </location>
    <ligand>
        <name>IMP</name>
        <dbReference type="ChEBI" id="CHEBI:58053"/>
        <note>ligand shared between dimeric partners</note>
    </ligand>
</feature>
<dbReference type="RefSeq" id="WP_312644240.1">
    <property type="nucleotide sequence ID" value="NZ_CP116967.1"/>
</dbReference>
<evidence type="ECO:0000313" key="12">
    <source>
        <dbReference type="Proteomes" id="UP001302719"/>
    </source>
</evidence>
<dbReference type="EMBL" id="CP116967">
    <property type="protein sequence ID" value="WNM58430.1"/>
    <property type="molecule type" value="Genomic_DNA"/>
</dbReference>
<feature type="active site" description="Proton donor" evidence="8">
    <location>
        <position position="41"/>
    </location>
</feature>
<dbReference type="InterPro" id="IPR018220">
    <property type="entry name" value="Adenylosuccin_syn_GTP-bd"/>
</dbReference>
<feature type="active site" evidence="9">
    <location>
        <position position="140"/>
    </location>
</feature>
<feature type="binding site" description="in other chain" evidence="8">
    <location>
        <position position="224"/>
    </location>
    <ligand>
        <name>IMP</name>
        <dbReference type="ChEBI" id="CHEBI:58053"/>
        <note>ligand shared between dimeric partners</note>
    </ligand>
</feature>
<feature type="binding site" evidence="8">
    <location>
        <position position="143"/>
    </location>
    <ligand>
        <name>IMP</name>
        <dbReference type="ChEBI" id="CHEBI:58053"/>
        <note>ligand shared between dimeric partners</note>
    </ligand>
</feature>
<dbReference type="InterPro" id="IPR042111">
    <property type="entry name" value="Adenylosuccinate_synth_dom3"/>
</dbReference>
<evidence type="ECO:0000313" key="11">
    <source>
        <dbReference type="EMBL" id="WNM58430.1"/>
    </source>
</evidence>
<feature type="active site" description="Proton acceptor" evidence="8">
    <location>
        <position position="13"/>
    </location>
</feature>
<organism evidence="11 12">
    <name type="scientific">Candidatus Nitrospira allomarina</name>
    <dbReference type="NCBI Taxonomy" id="3020900"/>
    <lineage>
        <taxon>Bacteria</taxon>
        <taxon>Pseudomonadati</taxon>
        <taxon>Nitrospirota</taxon>
        <taxon>Nitrospiria</taxon>
        <taxon>Nitrospirales</taxon>
        <taxon>Nitrospiraceae</taxon>
        <taxon>Nitrospira</taxon>
    </lineage>
</organism>
<gene>
    <name evidence="8" type="primary">purA</name>
    <name evidence="11" type="ORF">PP769_01315</name>
</gene>
<evidence type="ECO:0000256" key="1">
    <source>
        <dbReference type="ARBA" id="ARBA00011738"/>
    </source>
</evidence>
<dbReference type="HAMAP" id="MF_00011">
    <property type="entry name" value="Adenylosucc_synth"/>
    <property type="match status" value="1"/>
</dbReference>
<dbReference type="InterPro" id="IPR027417">
    <property type="entry name" value="P-loop_NTPase"/>
</dbReference>
<evidence type="ECO:0000256" key="4">
    <source>
        <dbReference type="ARBA" id="ARBA00022741"/>
    </source>
</evidence>
<dbReference type="GO" id="GO:0004019">
    <property type="term" value="F:adenylosuccinate synthase activity"/>
    <property type="evidence" value="ECO:0007669"/>
    <property type="project" value="UniProtKB-UniRule"/>
</dbReference>
<keyword evidence="3 8" id="KW-0479">Metal-binding</keyword>
<evidence type="ECO:0000256" key="8">
    <source>
        <dbReference type="HAMAP-Rule" id="MF_00011"/>
    </source>
</evidence>
<dbReference type="InterPro" id="IPR042109">
    <property type="entry name" value="Adenylosuccinate_synth_dom1"/>
</dbReference>
<comment type="subunit">
    <text evidence="1 8">Homodimer.</text>
</comment>
<dbReference type="GO" id="GO:0044208">
    <property type="term" value="P:'de novo' AMP biosynthetic process"/>
    <property type="evidence" value="ECO:0007669"/>
    <property type="project" value="UniProtKB-UniRule"/>
</dbReference>
<keyword evidence="8" id="KW-0963">Cytoplasm</keyword>
<dbReference type="FunFam" id="3.90.170.10:FF:000001">
    <property type="entry name" value="Adenylosuccinate synthetase"/>
    <property type="match status" value="1"/>
</dbReference>
<dbReference type="PANTHER" id="PTHR11846:SF0">
    <property type="entry name" value="ADENYLOSUCCINATE SYNTHETASE"/>
    <property type="match status" value="1"/>
</dbReference>
<feature type="binding site" description="in other chain" evidence="8">
    <location>
        <position position="303"/>
    </location>
    <ligand>
        <name>IMP</name>
        <dbReference type="ChEBI" id="CHEBI:58053"/>
        <note>ligand shared between dimeric partners</note>
    </ligand>
</feature>
<evidence type="ECO:0000256" key="10">
    <source>
        <dbReference type="RuleBase" id="RU000520"/>
    </source>
</evidence>
<evidence type="ECO:0000256" key="2">
    <source>
        <dbReference type="ARBA" id="ARBA00022598"/>
    </source>
</evidence>
<dbReference type="SMART" id="SM00788">
    <property type="entry name" value="Adenylsucc_synt"/>
    <property type="match status" value="1"/>
</dbReference>
<feature type="binding site" evidence="8">
    <location>
        <position position="305"/>
    </location>
    <ligand>
        <name>GTP</name>
        <dbReference type="ChEBI" id="CHEBI:37565"/>
    </ligand>
</feature>
<dbReference type="Pfam" id="PF00709">
    <property type="entry name" value="Adenylsucc_synt"/>
    <property type="match status" value="1"/>
</dbReference>
<reference evidence="11 12" key="1">
    <citation type="submission" date="2023-01" db="EMBL/GenBank/DDBJ databases">
        <title>Cultivation and genomic characterization of new, ubiquitous marine nitrite-oxidizing bacteria from the Nitrospirales.</title>
        <authorList>
            <person name="Mueller A.J."/>
            <person name="Daebeler A."/>
            <person name="Herbold C.W."/>
            <person name="Kirkegaard R.H."/>
            <person name="Daims H."/>
        </authorList>
    </citation>
    <scope>NUCLEOTIDE SEQUENCE [LARGE SCALE GENOMIC DNA]</scope>
    <source>
        <strain evidence="11 12">VA</strain>
    </source>
</reference>
<dbReference type="InterPro" id="IPR033128">
    <property type="entry name" value="Adenylosuccin_syn_Lys_AS"/>
</dbReference>
<dbReference type="EC" id="6.3.4.4" evidence="8 10"/>
<feature type="binding site" description="in other chain" evidence="8">
    <location>
        <position position="239"/>
    </location>
    <ligand>
        <name>IMP</name>
        <dbReference type="ChEBI" id="CHEBI:58053"/>
        <note>ligand shared between dimeric partners</note>
    </ligand>
</feature>
<evidence type="ECO:0000256" key="9">
    <source>
        <dbReference type="PROSITE-ProRule" id="PRU10134"/>
    </source>
</evidence>
<dbReference type="Gene3D" id="3.40.440.10">
    <property type="entry name" value="Adenylosuccinate Synthetase, subunit A, domain 1"/>
    <property type="match status" value="1"/>
</dbReference>
<dbReference type="CDD" id="cd03108">
    <property type="entry name" value="AdSS"/>
    <property type="match status" value="1"/>
</dbReference>
<dbReference type="GO" id="GO:0005737">
    <property type="term" value="C:cytoplasm"/>
    <property type="evidence" value="ECO:0007669"/>
    <property type="project" value="UniProtKB-SubCell"/>
</dbReference>
<sequence length="434" mass="47295">MTALVVVGSQWGDEGKGKIVDLLAKDADVIVRYQGGSNAGHTVITNKGTFIFHLIPSGILYRGKVCALGNGVAIDPAGLIEELDRLTAKGIPVGKRFLISNRAHVIMPYHKAIDKAEEQAKGARRIGTTGRGIGPAYVDKMARVGIRMGDLLNPEVLEQKIRENLVEINAFLERIYNVDGFTVEKVFKDYQAYGERLRPHITDVALALDRAFERGKRVLFEGAQGTHLDVDFGTYPYVTSSSSCSGGACTGSGVGPTTITGVLGVTKAYTTRVGGGPFPTELTDEMGQQLMQRGNEYGSTTGRARRCGWLDMVLLRYAVRINGLTSLAITKLDVLDGCKELKICTGYRYQGKLHKEMPGDLKVLAGCEPVYERWSGWTTDTTGLKGYKGLPPAAKRYLARIEELTGCRIDMISTGSKREDTIVVKNPLTRSRKG</sequence>
<feature type="binding site" evidence="8">
    <location>
        <begin position="413"/>
        <end position="415"/>
    </location>
    <ligand>
        <name>GTP</name>
        <dbReference type="ChEBI" id="CHEBI:37565"/>
    </ligand>
</feature>
<comment type="pathway">
    <text evidence="8 10">Purine metabolism; AMP biosynthesis via de novo pathway; AMP from IMP: step 1/2.</text>
</comment>
<comment type="cofactor">
    <cofactor evidence="8">
        <name>Mg(2+)</name>
        <dbReference type="ChEBI" id="CHEBI:18420"/>
    </cofactor>
    <text evidence="8">Binds 1 Mg(2+) ion per subunit.</text>
</comment>
<dbReference type="PROSITE" id="PS01266">
    <property type="entry name" value="ADENYLOSUCCIN_SYN_1"/>
    <property type="match status" value="1"/>
</dbReference>
<dbReference type="GO" id="GO:0046040">
    <property type="term" value="P:IMP metabolic process"/>
    <property type="evidence" value="ECO:0007669"/>
    <property type="project" value="TreeGrafter"/>
</dbReference>
<accession>A0AA96GEB5</accession>
<feature type="binding site" evidence="8">
    <location>
        <begin position="40"/>
        <end position="42"/>
    </location>
    <ligand>
        <name>GTP</name>
        <dbReference type="ChEBI" id="CHEBI:37565"/>
    </ligand>
</feature>
<dbReference type="NCBIfam" id="TIGR00184">
    <property type="entry name" value="purA"/>
    <property type="match status" value="1"/>
</dbReference>
<evidence type="ECO:0000256" key="6">
    <source>
        <dbReference type="ARBA" id="ARBA00022842"/>
    </source>
</evidence>
<dbReference type="InterPro" id="IPR042110">
    <property type="entry name" value="Adenylosuccinate_synth_dom2"/>
</dbReference>
<dbReference type="GO" id="GO:0000287">
    <property type="term" value="F:magnesium ion binding"/>
    <property type="evidence" value="ECO:0007669"/>
    <property type="project" value="UniProtKB-UniRule"/>
</dbReference>
<evidence type="ECO:0000256" key="3">
    <source>
        <dbReference type="ARBA" id="ARBA00022723"/>
    </source>
</evidence>
<proteinExistence type="inferred from homology"/>
<feature type="binding site" evidence="8">
    <location>
        <position position="13"/>
    </location>
    <ligand>
        <name>Mg(2+)</name>
        <dbReference type="ChEBI" id="CHEBI:18420"/>
    </ligand>
</feature>
<dbReference type="PROSITE" id="PS00513">
    <property type="entry name" value="ADENYLOSUCCIN_SYN_2"/>
    <property type="match status" value="1"/>
</dbReference>
<protein>
    <recommendedName>
        <fullName evidence="8 10">Adenylosuccinate synthetase</fullName>
        <shortName evidence="8">AMPSase</shortName>
        <shortName evidence="8">AdSS</shortName>
        <ecNumber evidence="8 10">6.3.4.4</ecNumber>
    </recommendedName>
    <alternativeName>
        <fullName evidence="8">IMP--aspartate ligase</fullName>
    </alternativeName>
</protein>
<feature type="binding site" description="in other chain" evidence="8">
    <location>
        <begin position="13"/>
        <end position="16"/>
    </location>
    <ligand>
        <name>IMP</name>
        <dbReference type="ChEBI" id="CHEBI:58053"/>
        <note>ligand shared between dimeric partners</note>
    </ligand>
</feature>